<evidence type="ECO:0000313" key="2">
    <source>
        <dbReference type="EMBL" id="CAL1587752.1"/>
    </source>
</evidence>
<dbReference type="Proteomes" id="UP001497482">
    <property type="component" value="Chromosome 18"/>
</dbReference>
<dbReference type="EMBL" id="OZ035840">
    <property type="protein sequence ID" value="CAL1587752.1"/>
    <property type="molecule type" value="Genomic_DNA"/>
</dbReference>
<protein>
    <submittedName>
        <fullName evidence="2">Uncharacterized protein</fullName>
    </submittedName>
</protein>
<evidence type="ECO:0000256" key="1">
    <source>
        <dbReference type="SAM" id="Coils"/>
    </source>
</evidence>
<proteinExistence type="predicted"/>
<dbReference type="AlphaFoldDB" id="A0AAV2KHX9"/>
<accession>A0AAV2KHX9</accession>
<gene>
    <name evidence="2" type="ORF">KC01_LOCUS17678</name>
</gene>
<keyword evidence="1" id="KW-0175">Coiled coil</keyword>
<keyword evidence="3" id="KW-1185">Reference proteome</keyword>
<feature type="coiled-coil region" evidence="1">
    <location>
        <begin position="77"/>
        <end position="163"/>
    </location>
</feature>
<reference evidence="2 3" key="1">
    <citation type="submission" date="2024-04" db="EMBL/GenBank/DDBJ databases">
        <authorList>
            <person name="Waldvogel A.-M."/>
            <person name="Schoenle A."/>
        </authorList>
    </citation>
    <scope>NUCLEOTIDE SEQUENCE [LARGE SCALE GENOMIC DNA]</scope>
</reference>
<evidence type="ECO:0000313" key="3">
    <source>
        <dbReference type="Proteomes" id="UP001497482"/>
    </source>
</evidence>
<sequence>MQLFIADLFCDLLEDSFLREQRRQERQLCELYKHVAAIQSEASTCEVQTQTDVEVEEPQIDVHEECKSVARSMHANEVALRAELEQARKDLAVKEEERKEAVELQLSHENVLINQHEALQLVNQSLEELMDANKSLEEQLRERSCQRKTIEVLERKVEDFEDNKDKIFSPRQNRTMSTTRR</sequence>
<organism evidence="2 3">
    <name type="scientific">Knipowitschia caucasica</name>
    <name type="common">Caucasian dwarf goby</name>
    <name type="synonym">Pomatoschistus caucasicus</name>
    <dbReference type="NCBI Taxonomy" id="637954"/>
    <lineage>
        <taxon>Eukaryota</taxon>
        <taxon>Metazoa</taxon>
        <taxon>Chordata</taxon>
        <taxon>Craniata</taxon>
        <taxon>Vertebrata</taxon>
        <taxon>Euteleostomi</taxon>
        <taxon>Actinopterygii</taxon>
        <taxon>Neopterygii</taxon>
        <taxon>Teleostei</taxon>
        <taxon>Neoteleostei</taxon>
        <taxon>Acanthomorphata</taxon>
        <taxon>Gobiaria</taxon>
        <taxon>Gobiiformes</taxon>
        <taxon>Gobioidei</taxon>
        <taxon>Gobiidae</taxon>
        <taxon>Gobiinae</taxon>
        <taxon>Knipowitschia</taxon>
    </lineage>
</organism>
<name>A0AAV2KHX9_KNICA</name>